<name>A0A382JUW6_9ZZZZ</name>
<accession>A0A382JUW6</accession>
<proteinExistence type="predicted"/>
<dbReference type="AlphaFoldDB" id="A0A382JUW6"/>
<dbReference type="EMBL" id="UINC01076203">
    <property type="protein sequence ID" value="SVC15142.1"/>
    <property type="molecule type" value="Genomic_DNA"/>
</dbReference>
<protein>
    <submittedName>
        <fullName evidence="1">Uncharacterized protein</fullName>
    </submittedName>
</protein>
<evidence type="ECO:0000313" key="1">
    <source>
        <dbReference type="EMBL" id="SVC15142.1"/>
    </source>
</evidence>
<feature type="non-terminal residue" evidence="1">
    <location>
        <position position="255"/>
    </location>
</feature>
<organism evidence="1">
    <name type="scientific">marine metagenome</name>
    <dbReference type="NCBI Taxonomy" id="408172"/>
    <lineage>
        <taxon>unclassified sequences</taxon>
        <taxon>metagenomes</taxon>
        <taxon>ecological metagenomes</taxon>
    </lineage>
</organism>
<sequence length="255" mass="29202">MKYTILFISIFSFIFGGQRPGDKAVRAGADAFYNYEYEKSIKILTKARKDYPEHPGVHVAWAAAHWRYEEANLTIEEVYANFERNLSEIVTVYDSLVAKYPDEQEYKLYQGTAKGLNARIHLGQKKWVSTLISAYQGFRIIQKAKEKDPYLTDAYLPIGIVEYYAGMSNVLVKAGAEMFGLNASKVEGIRKMEIAATKSTWAWTESMSILSFIYQFIDINESRGLELSKLLSEKYPKNYDYHVHYAFSLIQTGAL</sequence>
<gene>
    <name evidence="1" type="ORF">METZ01_LOCUS267996</name>
</gene>
<reference evidence="1" key="1">
    <citation type="submission" date="2018-05" db="EMBL/GenBank/DDBJ databases">
        <authorList>
            <person name="Lanie J.A."/>
            <person name="Ng W.-L."/>
            <person name="Kazmierczak K.M."/>
            <person name="Andrzejewski T.M."/>
            <person name="Davidsen T.M."/>
            <person name="Wayne K.J."/>
            <person name="Tettelin H."/>
            <person name="Glass J.I."/>
            <person name="Rusch D."/>
            <person name="Podicherti R."/>
            <person name="Tsui H.-C.T."/>
            <person name="Winkler M.E."/>
        </authorList>
    </citation>
    <scope>NUCLEOTIDE SEQUENCE</scope>
</reference>
<feature type="non-terminal residue" evidence="1">
    <location>
        <position position="1"/>
    </location>
</feature>